<dbReference type="AlphaFoldDB" id="A0A6C0DT60"/>
<reference evidence="3" key="1">
    <citation type="journal article" date="2020" name="Nature">
        <title>Giant virus diversity and host interactions through global metagenomics.</title>
        <authorList>
            <person name="Schulz F."/>
            <person name="Roux S."/>
            <person name="Paez-Espino D."/>
            <person name="Jungbluth S."/>
            <person name="Walsh D.A."/>
            <person name="Denef V.J."/>
            <person name="McMahon K.D."/>
            <person name="Konstantinidis K.T."/>
            <person name="Eloe-Fadrosh E.A."/>
            <person name="Kyrpides N.C."/>
            <person name="Woyke T."/>
        </authorList>
    </citation>
    <scope>NUCLEOTIDE SEQUENCE</scope>
    <source>
        <strain evidence="3">GVMAG-M-3300023174-57</strain>
    </source>
</reference>
<dbReference type="PANTHER" id="PTHR11927:SF9">
    <property type="entry name" value="L-FUCOSYLTRANSFERASE"/>
    <property type="match status" value="1"/>
</dbReference>
<proteinExistence type="predicted"/>
<dbReference type="GO" id="GO:0016020">
    <property type="term" value="C:membrane"/>
    <property type="evidence" value="ECO:0007669"/>
    <property type="project" value="InterPro"/>
</dbReference>
<dbReference type="Pfam" id="PF01531">
    <property type="entry name" value="Glyco_transf_11"/>
    <property type="match status" value="1"/>
</dbReference>
<keyword evidence="1" id="KW-0328">Glycosyltransferase</keyword>
<dbReference type="PANTHER" id="PTHR11927">
    <property type="entry name" value="GALACTOSIDE 2-L-FUCOSYLTRANSFERASE"/>
    <property type="match status" value="1"/>
</dbReference>
<name>A0A6C0DT60_9ZZZZ</name>
<accession>A0A6C0DT60</accession>
<dbReference type="CDD" id="cd11301">
    <property type="entry name" value="Fut1_Fut2_like"/>
    <property type="match status" value="1"/>
</dbReference>
<evidence type="ECO:0000256" key="1">
    <source>
        <dbReference type="ARBA" id="ARBA00022676"/>
    </source>
</evidence>
<sequence length="288" mass="34136">MAYITAILSGGLGNQLFQIATAYALAQDLGVEFRISKRNFFGAGVQGRGPEHYTAVFNQLSFLDTPLYSDEAVVWEKSWNYCDIRKRVEGMLRDRGYVCIQGYYQSELYFIHRQNLIKRLFTPREGYTAWLHRSRPEIADLYKELLVDHIYCFMGIRRGDYMTPYNRTVHNPCGMTYYHQAMLRMPAERYYIASDDIEWCKQRFVGPQFRFFELGLEDDEAQLALMTLFRRYIISNSTFYWWGSYLSQYEDVAVVAPDKWIFGPTVEFRAYYSIYRTDMTVVERPIEY</sequence>
<evidence type="ECO:0000256" key="2">
    <source>
        <dbReference type="ARBA" id="ARBA00022679"/>
    </source>
</evidence>
<protein>
    <recommendedName>
        <fullName evidence="4">Glycosyltransferase</fullName>
    </recommendedName>
</protein>
<organism evidence="3">
    <name type="scientific">viral metagenome</name>
    <dbReference type="NCBI Taxonomy" id="1070528"/>
    <lineage>
        <taxon>unclassified sequences</taxon>
        <taxon>metagenomes</taxon>
        <taxon>organismal metagenomes</taxon>
    </lineage>
</organism>
<dbReference type="EMBL" id="MN739664">
    <property type="protein sequence ID" value="QHT19239.1"/>
    <property type="molecule type" value="Genomic_DNA"/>
</dbReference>
<dbReference type="InterPro" id="IPR002516">
    <property type="entry name" value="Glyco_trans_11"/>
</dbReference>
<dbReference type="GO" id="GO:0005975">
    <property type="term" value="P:carbohydrate metabolic process"/>
    <property type="evidence" value="ECO:0007669"/>
    <property type="project" value="InterPro"/>
</dbReference>
<evidence type="ECO:0000313" key="3">
    <source>
        <dbReference type="EMBL" id="QHT19239.1"/>
    </source>
</evidence>
<keyword evidence="2" id="KW-0808">Transferase</keyword>
<evidence type="ECO:0008006" key="4">
    <source>
        <dbReference type="Google" id="ProtNLM"/>
    </source>
</evidence>
<dbReference type="GO" id="GO:0008107">
    <property type="term" value="F:galactoside 2-alpha-L-fucosyltransferase activity"/>
    <property type="evidence" value="ECO:0007669"/>
    <property type="project" value="InterPro"/>
</dbReference>